<dbReference type="SUPFAM" id="SSF48452">
    <property type="entry name" value="TPR-like"/>
    <property type="match status" value="1"/>
</dbReference>
<dbReference type="PROSITE" id="PS50043">
    <property type="entry name" value="HTH_LUXR_2"/>
    <property type="match status" value="1"/>
</dbReference>
<dbReference type="SMART" id="SM00421">
    <property type="entry name" value="HTH_LUXR"/>
    <property type="match status" value="1"/>
</dbReference>
<organism evidence="4 5">
    <name type="scientific">Saccharopolyspora halophila</name>
    <dbReference type="NCBI Taxonomy" id="405551"/>
    <lineage>
        <taxon>Bacteria</taxon>
        <taxon>Bacillati</taxon>
        <taxon>Actinomycetota</taxon>
        <taxon>Actinomycetes</taxon>
        <taxon>Pseudonocardiales</taxon>
        <taxon>Pseudonocardiaceae</taxon>
        <taxon>Saccharopolyspora</taxon>
    </lineage>
</organism>
<gene>
    <name evidence="4" type="ORF">GCM10009854_24040</name>
</gene>
<dbReference type="Gene3D" id="1.10.10.10">
    <property type="entry name" value="Winged helix-like DNA-binding domain superfamily/Winged helix DNA-binding domain"/>
    <property type="match status" value="1"/>
</dbReference>
<reference evidence="4 5" key="1">
    <citation type="journal article" date="2019" name="Int. J. Syst. Evol. Microbiol.">
        <title>The Global Catalogue of Microorganisms (GCM) 10K type strain sequencing project: providing services to taxonomists for standard genome sequencing and annotation.</title>
        <authorList>
            <consortium name="The Broad Institute Genomics Platform"/>
            <consortium name="The Broad Institute Genome Sequencing Center for Infectious Disease"/>
            <person name="Wu L."/>
            <person name="Ma J."/>
        </authorList>
    </citation>
    <scope>NUCLEOTIDE SEQUENCE [LARGE SCALE GENOMIC DNA]</scope>
    <source>
        <strain evidence="4 5">JCM 16221</strain>
    </source>
</reference>
<dbReference type="InterPro" id="IPR016032">
    <property type="entry name" value="Sig_transdc_resp-reg_C-effctor"/>
</dbReference>
<dbReference type="InterPro" id="IPR027417">
    <property type="entry name" value="P-loop_NTPase"/>
</dbReference>
<protein>
    <submittedName>
        <fullName evidence="4">LuxR family transcriptional regulator</fullName>
    </submittedName>
</protein>
<dbReference type="PANTHER" id="PTHR16305">
    <property type="entry name" value="TESTICULAR SOLUBLE ADENYLYL CYCLASE"/>
    <property type="match status" value="1"/>
</dbReference>
<keyword evidence="2" id="KW-0067">ATP-binding</keyword>
<dbReference type="InterPro" id="IPR011990">
    <property type="entry name" value="TPR-like_helical_dom_sf"/>
</dbReference>
<evidence type="ECO:0000313" key="4">
    <source>
        <dbReference type="EMBL" id="GAA2346310.1"/>
    </source>
</evidence>
<dbReference type="PRINTS" id="PR00038">
    <property type="entry name" value="HTHLUXR"/>
</dbReference>
<name>A0ABN3G880_9PSEU</name>
<evidence type="ECO:0000313" key="5">
    <source>
        <dbReference type="Proteomes" id="UP001501218"/>
    </source>
</evidence>
<feature type="domain" description="HTH luxR-type" evidence="3">
    <location>
        <begin position="822"/>
        <end position="887"/>
    </location>
</feature>
<dbReference type="Gene3D" id="1.25.40.10">
    <property type="entry name" value="Tetratricopeptide repeat domain"/>
    <property type="match status" value="2"/>
</dbReference>
<comment type="caution">
    <text evidence="4">The sequence shown here is derived from an EMBL/GenBank/DDBJ whole genome shotgun (WGS) entry which is preliminary data.</text>
</comment>
<dbReference type="Pfam" id="PF00196">
    <property type="entry name" value="GerE"/>
    <property type="match status" value="1"/>
</dbReference>
<dbReference type="EMBL" id="BAAARA010000007">
    <property type="protein sequence ID" value="GAA2346310.1"/>
    <property type="molecule type" value="Genomic_DNA"/>
</dbReference>
<dbReference type="Pfam" id="PF13191">
    <property type="entry name" value="AAA_16"/>
    <property type="match status" value="1"/>
</dbReference>
<proteinExistence type="predicted"/>
<evidence type="ECO:0000259" key="3">
    <source>
        <dbReference type="PROSITE" id="PS50043"/>
    </source>
</evidence>
<dbReference type="CDD" id="cd06170">
    <property type="entry name" value="LuxR_C_like"/>
    <property type="match status" value="1"/>
</dbReference>
<keyword evidence="1" id="KW-0547">Nucleotide-binding</keyword>
<evidence type="ECO:0000256" key="1">
    <source>
        <dbReference type="ARBA" id="ARBA00022741"/>
    </source>
</evidence>
<dbReference type="SUPFAM" id="SSF46894">
    <property type="entry name" value="C-terminal effector domain of the bipartite response regulators"/>
    <property type="match status" value="1"/>
</dbReference>
<accession>A0ABN3G880</accession>
<dbReference type="Gene3D" id="3.40.50.300">
    <property type="entry name" value="P-loop containing nucleotide triphosphate hydrolases"/>
    <property type="match status" value="1"/>
</dbReference>
<dbReference type="InterPro" id="IPR036388">
    <property type="entry name" value="WH-like_DNA-bd_sf"/>
</dbReference>
<dbReference type="InterPro" id="IPR000792">
    <property type="entry name" value="Tscrpt_reg_LuxR_C"/>
</dbReference>
<dbReference type="Proteomes" id="UP001501218">
    <property type="component" value="Unassembled WGS sequence"/>
</dbReference>
<sequence>MAANGSTPVILGRDAELDRIRQLIDRVTAGTGDVLRIDGEPGIGKTALLEQLTTEAALRGCAVRGAAADRSYGPHALLERLDLPAGDPDAIRAAVEQRCDEAPLVLVIDDAHQADDALLQRLARLAEELPLLLVTAARPTRADGGSRVSATRITLPPLDRATSAQLAARLAGATGIGPRMRAQLQHTAGNPGLLGELVRTRHLEVVDGRAELVAAEPPHSSAESIIARLDFIDETTCELLRIAALLGSPFSVTELRAVSEQPMIELTGRLGEALRTGLLLESGPRLTFQHELVRQALRETTPTPLRVALHHQAAQALQSSGAPAERVGEQLLASVNLADAEFDDWGMNWLAEHARALAQHSPDCAEQLLTIAVGKLPRHDRRRAELRVSKVLALVQLNRPGQVRELAREMLAEEGEQSHAAELNWYLTWSLATLGLTGEATEVAEKALHTPGFERPWSARTQAVLGRALLAEDRFEDAYLAVERAADEARAANDPYALGLALHVRGSGLARQCDLTEAVVCLEEATAALGDAREHTDLRLQVLSDRMMLLFALGRSDEADRALHELLAIAESSATWNRLAAIRLSAAYHYFTVGRWDDATAELEAASELTAHMSEPDRSRLHGLSAMIAGQRDDNESFRGHLDRLGPASRGFPLVAEVMRAEIDGETELAVQLLTGFLHRGDRFATRYVFLPQLVRLAVEIGDTGTAAEANDACAQDASVGAVPNILAASQHCRGLLDRDPPALRAAIELYRKTNQTPKCARALEDLALLQAERGEQTAARKSYAEAVEIFQALGAAWDLRRIDSAMHAHGLQRPRKRKQRASTGWEALTNTERRIALLVGDGLANPEIAAALSSSRRTVEVHVSHVLSKLGARSRVEIAVEATKHREVEDSA</sequence>
<dbReference type="InterPro" id="IPR041664">
    <property type="entry name" value="AAA_16"/>
</dbReference>
<dbReference type="SUPFAM" id="SSF52540">
    <property type="entry name" value="P-loop containing nucleoside triphosphate hydrolases"/>
    <property type="match status" value="1"/>
</dbReference>
<dbReference type="PANTHER" id="PTHR16305:SF28">
    <property type="entry name" value="GUANYLATE CYCLASE DOMAIN-CONTAINING PROTEIN"/>
    <property type="match status" value="1"/>
</dbReference>
<keyword evidence="5" id="KW-1185">Reference proteome</keyword>
<evidence type="ECO:0000256" key="2">
    <source>
        <dbReference type="ARBA" id="ARBA00022840"/>
    </source>
</evidence>